<dbReference type="EMBL" id="SATR01000004">
    <property type="protein sequence ID" value="TFH92859.1"/>
    <property type="molecule type" value="Genomic_DNA"/>
</dbReference>
<evidence type="ECO:0000313" key="3">
    <source>
        <dbReference type="Proteomes" id="UP000297753"/>
    </source>
</evidence>
<dbReference type="RefSeq" id="WP_134834444.1">
    <property type="nucleotide sequence ID" value="NZ_SATR01000004.1"/>
</dbReference>
<dbReference type="Proteomes" id="UP000297753">
    <property type="component" value="Unassembled WGS sequence"/>
</dbReference>
<evidence type="ECO:0000313" key="2">
    <source>
        <dbReference type="EMBL" id="TFH92859.1"/>
    </source>
</evidence>
<comment type="caution">
    <text evidence="2">The sequence shown here is derived from an EMBL/GenBank/DDBJ whole genome shotgun (WGS) entry which is preliminary data.</text>
</comment>
<keyword evidence="3" id="KW-1185">Reference proteome</keyword>
<dbReference type="AlphaFoldDB" id="A0A4Y8WJ61"/>
<proteinExistence type="predicted"/>
<reference evidence="2 3" key="1">
    <citation type="submission" date="2019-01" db="EMBL/GenBank/DDBJ databases">
        <title>Vibrio BEI176 sp. nov, a marine bacterium isolated from China: eastern marignal seas.</title>
        <authorList>
            <person name="Li B."/>
        </authorList>
    </citation>
    <scope>NUCLEOTIDE SEQUENCE [LARGE SCALE GENOMIC DNA]</scope>
    <source>
        <strain evidence="2 3">BEI176</strain>
    </source>
</reference>
<keyword evidence="1" id="KW-0472">Membrane</keyword>
<organism evidence="2 3">
    <name type="scientific">Vibrio ouci</name>
    <dbReference type="NCBI Taxonomy" id="2499078"/>
    <lineage>
        <taxon>Bacteria</taxon>
        <taxon>Pseudomonadati</taxon>
        <taxon>Pseudomonadota</taxon>
        <taxon>Gammaproteobacteria</taxon>
        <taxon>Vibrionales</taxon>
        <taxon>Vibrionaceae</taxon>
        <taxon>Vibrio</taxon>
    </lineage>
</organism>
<name>A0A4Y8WJ61_9VIBR</name>
<evidence type="ECO:0000256" key="1">
    <source>
        <dbReference type="SAM" id="Phobius"/>
    </source>
</evidence>
<accession>A0A4Y8WJ61</accession>
<protein>
    <submittedName>
        <fullName evidence="2">Uncharacterized protein</fullName>
    </submittedName>
</protein>
<dbReference type="OrthoDB" id="8928961at2"/>
<keyword evidence="1" id="KW-0812">Transmembrane</keyword>
<feature type="transmembrane region" description="Helical" evidence="1">
    <location>
        <begin position="172"/>
        <end position="194"/>
    </location>
</feature>
<gene>
    <name evidence="2" type="ORF">ELS82_04790</name>
</gene>
<sequence>MARLYHNDKSNMFWDVLQAMVSLVKESSYLEAGVTEECYFTSSELAEKAAYLSNKKASSFNSSRLNTYLKKLNQRLEELAPSLERIAGELGFDVIPTIHKESNLGGQGKQSIYRLYAKKIETIPSESIAPQKAVNTPTNHYEIDYFLESVPKLPIYTRWLHNIDMDNHRWKMLLFTGSPVILPILCVVFLYLALAGIVNPIFLSRFIMFTIIYVAAFLLFFRYLIDALNYNITTLPDIMLPLSLKSAVLHYELKEPGSKEGRIKRLAVKVYKAKCPVCGYRVDIKSVGLPFRSRLIGVCDNNPLEHRYSFDFTTQKGTKLT</sequence>
<feature type="transmembrane region" description="Helical" evidence="1">
    <location>
        <begin position="206"/>
        <end position="225"/>
    </location>
</feature>
<keyword evidence="1" id="KW-1133">Transmembrane helix</keyword>